<dbReference type="Pfam" id="PF17921">
    <property type="entry name" value="Integrase_H2C2"/>
    <property type="match status" value="1"/>
</dbReference>
<dbReference type="InterPro" id="IPR056924">
    <property type="entry name" value="SH3_Tf2-1"/>
</dbReference>
<evidence type="ECO:0000256" key="17">
    <source>
        <dbReference type="ARBA" id="ARBA00023172"/>
    </source>
</evidence>
<evidence type="ECO:0000256" key="18">
    <source>
        <dbReference type="ARBA" id="ARBA00039658"/>
    </source>
</evidence>
<dbReference type="SUPFAM" id="SSF53098">
    <property type="entry name" value="Ribonuclease H-like"/>
    <property type="match status" value="1"/>
</dbReference>
<dbReference type="Gene3D" id="1.10.340.70">
    <property type="match status" value="1"/>
</dbReference>
<dbReference type="PROSITE" id="PS50013">
    <property type="entry name" value="CHROMO_2"/>
    <property type="match status" value="1"/>
</dbReference>
<keyword evidence="11" id="KW-0378">Hydrolase</keyword>
<comment type="caution">
    <text evidence="23">The sequence shown here is derived from an EMBL/GenBank/DDBJ whole genome shotgun (WGS) entry which is preliminary data.</text>
</comment>
<dbReference type="Pfam" id="PF24626">
    <property type="entry name" value="SH3_Tf2-1"/>
    <property type="match status" value="1"/>
</dbReference>
<keyword evidence="17" id="KW-0233">DNA recombination</keyword>
<evidence type="ECO:0000259" key="20">
    <source>
        <dbReference type="PROSITE" id="PS50013"/>
    </source>
</evidence>
<gene>
    <name evidence="23" type="ORF">QTP70_004539</name>
</gene>
<dbReference type="CDD" id="cd09274">
    <property type="entry name" value="RNase_HI_RT_Ty3"/>
    <property type="match status" value="1"/>
</dbReference>
<feature type="domain" description="Reverse transcriptase" evidence="21">
    <location>
        <begin position="385"/>
        <end position="564"/>
    </location>
</feature>
<protein>
    <recommendedName>
        <fullName evidence="18">Gypsy retrotransposon integrase-like protein 1</fullName>
        <ecNumber evidence="3">3.1.26.4</ecNumber>
    </recommendedName>
</protein>
<dbReference type="InterPro" id="IPR043128">
    <property type="entry name" value="Rev_trsase/Diguanyl_cyclase"/>
</dbReference>
<organism evidence="23 24">
    <name type="scientific">Hemibagrus guttatus</name>
    <dbReference type="NCBI Taxonomy" id="175788"/>
    <lineage>
        <taxon>Eukaryota</taxon>
        <taxon>Metazoa</taxon>
        <taxon>Chordata</taxon>
        <taxon>Craniata</taxon>
        <taxon>Vertebrata</taxon>
        <taxon>Euteleostomi</taxon>
        <taxon>Actinopterygii</taxon>
        <taxon>Neopterygii</taxon>
        <taxon>Teleostei</taxon>
        <taxon>Ostariophysi</taxon>
        <taxon>Siluriformes</taxon>
        <taxon>Bagridae</taxon>
        <taxon>Hemibagrus</taxon>
    </lineage>
</organism>
<dbReference type="FunFam" id="3.10.20.370:FF:000003">
    <property type="entry name" value="Transposon Tf2-6 polyprotein"/>
    <property type="match status" value="1"/>
</dbReference>
<dbReference type="CDD" id="cd00303">
    <property type="entry name" value="retropepsin_like"/>
    <property type="match status" value="1"/>
</dbReference>
<dbReference type="InterPro" id="IPR036397">
    <property type="entry name" value="RNaseH_sf"/>
</dbReference>
<keyword evidence="7" id="KW-0540">Nuclease</keyword>
<evidence type="ECO:0000259" key="22">
    <source>
        <dbReference type="PROSITE" id="PS50994"/>
    </source>
</evidence>
<dbReference type="Pfam" id="PF00078">
    <property type="entry name" value="RVT_1"/>
    <property type="match status" value="1"/>
</dbReference>
<dbReference type="Gene3D" id="2.40.50.40">
    <property type="match status" value="1"/>
</dbReference>
<feature type="compositionally biased region" description="Pro residues" evidence="19">
    <location>
        <begin position="20"/>
        <end position="37"/>
    </location>
</feature>
<feature type="compositionally biased region" description="Low complexity" evidence="19">
    <location>
        <begin position="7"/>
        <end position="16"/>
    </location>
</feature>
<evidence type="ECO:0000256" key="15">
    <source>
        <dbReference type="ARBA" id="ARBA00022932"/>
    </source>
</evidence>
<keyword evidence="4" id="KW-0645">Protease</keyword>
<dbReference type="InterPro" id="IPR041373">
    <property type="entry name" value="RT_RNaseH"/>
</dbReference>
<dbReference type="InterPro" id="IPR000477">
    <property type="entry name" value="RT_dom"/>
</dbReference>
<dbReference type="GO" id="GO:0003964">
    <property type="term" value="F:RNA-directed DNA polymerase activity"/>
    <property type="evidence" value="ECO:0007669"/>
    <property type="project" value="UniProtKB-KW"/>
</dbReference>
<dbReference type="SMART" id="SM00298">
    <property type="entry name" value="CHROMO"/>
    <property type="match status" value="1"/>
</dbReference>
<dbReference type="GO" id="GO:0005634">
    <property type="term" value="C:nucleus"/>
    <property type="evidence" value="ECO:0007669"/>
    <property type="project" value="UniProtKB-SubCell"/>
</dbReference>
<keyword evidence="6" id="KW-0548">Nucleotidyltransferase</keyword>
<keyword evidence="15" id="KW-0239">DNA-directed DNA polymerase</keyword>
<evidence type="ECO:0000313" key="23">
    <source>
        <dbReference type="EMBL" id="KAK3505651.1"/>
    </source>
</evidence>
<dbReference type="FunFam" id="1.10.340.70:FF:000001">
    <property type="entry name" value="Retrovirus-related Pol polyprotein from transposon gypsy-like Protein"/>
    <property type="match status" value="1"/>
</dbReference>
<evidence type="ECO:0000256" key="5">
    <source>
        <dbReference type="ARBA" id="ARBA00022679"/>
    </source>
</evidence>
<dbReference type="Pfam" id="PF03732">
    <property type="entry name" value="Retrotrans_gag"/>
    <property type="match status" value="1"/>
</dbReference>
<keyword evidence="8" id="KW-0479">Metal-binding</keyword>
<keyword evidence="9" id="KW-0064">Aspartyl protease</keyword>
<dbReference type="PROSITE" id="PS50878">
    <property type="entry name" value="RT_POL"/>
    <property type="match status" value="1"/>
</dbReference>
<evidence type="ECO:0000256" key="4">
    <source>
        <dbReference type="ARBA" id="ARBA00022670"/>
    </source>
</evidence>
<dbReference type="GO" id="GO:0003677">
    <property type="term" value="F:DNA binding"/>
    <property type="evidence" value="ECO:0007669"/>
    <property type="project" value="UniProtKB-KW"/>
</dbReference>
<name>A0AAE0UH03_9TELE</name>
<dbReference type="FunFam" id="3.30.420.10:FF:000032">
    <property type="entry name" value="Retrovirus-related Pol polyprotein from transposon 297-like Protein"/>
    <property type="match status" value="1"/>
</dbReference>
<dbReference type="InterPro" id="IPR016197">
    <property type="entry name" value="Chromo-like_dom_sf"/>
</dbReference>
<keyword evidence="12" id="KW-0460">Magnesium</keyword>
<evidence type="ECO:0000256" key="3">
    <source>
        <dbReference type="ARBA" id="ARBA00012180"/>
    </source>
</evidence>
<dbReference type="PROSITE" id="PS50994">
    <property type="entry name" value="INTEGRASE"/>
    <property type="match status" value="1"/>
</dbReference>
<dbReference type="CDD" id="cd00024">
    <property type="entry name" value="CD_CSD"/>
    <property type="match status" value="1"/>
</dbReference>
<evidence type="ECO:0000256" key="14">
    <source>
        <dbReference type="ARBA" id="ARBA00022918"/>
    </source>
</evidence>
<dbReference type="InterPro" id="IPR000953">
    <property type="entry name" value="Chromo/chromo_shadow_dom"/>
</dbReference>
<evidence type="ECO:0000256" key="12">
    <source>
        <dbReference type="ARBA" id="ARBA00022842"/>
    </source>
</evidence>
<keyword evidence="13" id="KW-0229">DNA integration</keyword>
<feature type="domain" description="Integrase catalytic" evidence="22">
    <location>
        <begin position="903"/>
        <end position="1062"/>
    </location>
</feature>
<dbReference type="GO" id="GO:0004190">
    <property type="term" value="F:aspartic-type endopeptidase activity"/>
    <property type="evidence" value="ECO:0007669"/>
    <property type="project" value="UniProtKB-KW"/>
</dbReference>
<dbReference type="CDD" id="cd01647">
    <property type="entry name" value="RT_LTR"/>
    <property type="match status" value="1"/>
</dbReference>
<proteinExistence type="inferred from homology"/>
<evidence type="ECO:0000256" key="8">
    <source>
        <dbReference type="ARBA" id="ARBA00022723"/>
    </source>
</evidence>
<dbReference type="PANTHER" id="PTHR37984:SF5">
    <property type="entry name" value="PROTEIN NYNRIN-LIKE"/>
    <property type="match status" value="1"/>
</dbReference>
<evidence type="ECO:0000256" key="16">
    <source>
        <dbReference type="ARBA" id="ARBA00023125"/>
    </source>
</evidence>
<dbReference type="InterPro" id="IPR005162">
    <property type="entry name" value="Retrotrans_gag_dom"/>
</dbReference>
<dbReference type="InterPro" id="IPR012337">
    <property type="entry name" value="RNaseH-like_sf"/>
</dbReference>
<evidence type="ECO:0000256" key="6">
    <source>
        <dbReference type="ARBA" id="ARBA00022695"/>
    </source>
</evidence>
<dbReference type="Gene3D" id="3.30.70.270">
    <property type="match status" value="2"/>
</dbReference>
<dbReference type="GO" id="GO:0015074">
    <property type="term" value="P:DNA integration"/>
    <property type="evidence" value="ECO:0007669"/>
    <property type="project" value="UniProtKB-KW"/>
</dbReference>
<feature type="non-terminal residue" evidence="23">
    <location>
        <position position="1"/>
    </location>
</feature>
<keyword evidence="10" id="KW-0255">Endonuclease</keyword>
<dbReference type="Gene3D" id="3.30.420.10">
    <property type="entry name" value="Ribonuclease H-like superfamily/Ribonuclease H"/>
    <property type="match status" value="1"/>
</dbReference>
<accession>A0AAE0UH03</accession>
<dbReference type="GO" id="GO:0006310">
    <property type="term" value="P:DNA recombination"/>
    <property type="evidence" value="ECO:0007669"/>
    <property type="project" value="UniProtKB-KW"/>
</dbReference>
<dbReference type="GO" id="GO:0046872">
    <property type="term" value="F:metal ion binding"/>
    <property type="evidence" value="ECO:0007669"/>
    <property type="project" value="UniProtKB-KW"/>
</dbReference>
<evidence type="ECO:0000256" key="1">
    <source>
        <dbReference type="ARBA" id="ARBA00004123"/>
    </source>
</evidence>
<evidence type="ECO:0000256" key="11">
    <source>
        <dbReference type="ARBA" id="ARBA00022801"/>
    </source>
</evidence>
<dbReference type="Gene3D" id="3.10.10.10">
    <property type="entry name" value="HIV Type 1 Reverse Transcriptase, subunit A, domain 1"/>
    <property type="match status" value="1"/>
</dbReference>
<evidence type="ECO:0000256" key="13">
    <source>
        <dbReference type="ARBA" id="ARBA00022908"/>
    </source>
</evidence>
<evidence type="ECO:0000313" key="24">
    <source>
        <dbReference type="Proteomes" id="UP001274896"/>
    </source>
</evidence>
<dbReference type="InterPro" id="IPR041588">
    <property type="entry name" value="Integrase_H2C2"/>
</dbReference>
<dbReference type="PANTHER" id="PTHR37984">
    <property type="entry name" value="PROTEIN CBG26694"/>
    <property type="match status" value="1"/>
</dbReference>
<evidence type="ECO:0000256" key="7">
    <source>
        <dbReference type="ARBA" id="ARBA00022722"/>
    </source>
</evidence>
<dbReference type="AlphaFoldDB" id="A0AAE0UH03"/>
<comment type="subcellular location">
    <subcellularLocation>
        <location evidence="1">Nucleus</location>
    </subcellularLocation>
</comment>
<dbReference type="GO" id="GO:0006508">
    <property type="term" value="P:proteolysis"/>
    <property type="evidence" value="ECO:0007669"/>
    <property type="project" value="UniProtKB-KW"/>
</dbReference>
<dbReference type="Pfam" id="PF00385">
    <property type="entry name" value="Chromo"/>
    <property type="match status" value="1"/>
</dbReference>
<evidence type="ECO:0000256" key="10">
    <source>
        <dbReference type="ARBA" id="ARBA00022759"/>
    </source>
</evidence>
<dbReference type="Proteomes" id="UP001274896">
    <property type="component" value="Unassembled WGS sequence"/>
</dbReference>
<feature type="domain" description="Chromo" evidence="20">
    <location>
        <begin position="1203"/>
        <end position="1261"/>
    </location>
</feature>
<evidence type="ECO:0000256" key="2">
    <source>
        <dbReference type="ARBA" id="ARBA00010879"/>
    </source>
</evidence>
<evidence type="ECO:0000259" key="21">
    <source>
        <dbReference type="PROSITE" id="PS50878"/>
    </source>
</evidence>
<feature type="non-terminal residue" evidence="23">
    <location>
        <position position="1262"/>
    </location>
</feature>
<dbReference type="FunFam" id="3.30.70.270:FF:000020">
    <property type="entry name" value="Transposon Tf2-6 polyprotein-like Protein"/>
    <property type="match status" value="1"/>
</dbReference>
<reference evidence="23" key="1">
    <citation type="submission" date="2023-06" db="EMBL/GenBank/DDBJ databases">
        <title>Male Hemibagrus guttatus genome.</title>
        <authorList>
            <person name="Bian C."/>
        </authorList>
    </citation>
    <scope>NUCLEOTIDE SEQUENCE</scope>
    <source>
        <strain evidence="23">Male_cb2023</strain>
        <tissue evidence="23">Muscle</tissue>
    </source>
</reference>
<dbReference type="Pfam" id="PF00665">
    <property type="entry name" value="rve"/>
    <property type="match status" value="1"/>
</dbReference>
<dbReference type="GO" id="GO:0004523">
    <property type="term" value="F:RNA-DNA hybrid ribonuclease activity"/>
    <property type="evidence" value="ECO:0007669"/>
    <property type="project" value="UniProtKB-EC"/>
</dbReference>
<keyword evidence="5" id="KW-0808">Transferase</keyword>
<dbReference type="GO" id="GO:0003887">
    <property type="term" value="F:DNA-directed DNA polymerase activity"/>
    <property type="evidence" value="ECO:0007669"/>
    <property type="project" value="UniProtKB-KW"/>
</dbReference>
<dbReference type="InterPro" id="IPR043502">
    <property type="entry name" value="DNA/RNA_pol_sf"/>
</dbReference>
<keyword evidence="14" id="KW-0695">RNA-directed DNA polymerase</keyword>
<evidence type="ECO:0000256" key="19">
    <source>
        <dbReference type="SAM" id="MobiDB-lite"/>
    </source>
</evidence>
<keyword evidence="16" id="KW-0238">DNA-binding</keyword>
<dbReference type="InterPro" id="IPR050951">
    <property type="entry name" value="Retrovirus_Pol_polyprotein"/>
</dbReference>
<evidence type="ECO:0000256" key="9">
    <source>
        <dbReference type="ARBA" id="ARBA00022750"/>
    </source>
</evidence>
<comment type="similarity">
    <text evidence="2">Belongs to the beta type-B retroviral polymerase family. HERV class-II K(HML-2) pol subfamily.</text>
</comment>
<sequence length="1262" mass="142349">IFDRLPATSATASAASVPLPDSPMPSPLAEPRLPPPQRFSGDPSACDGFLTQCSLTFELQPSSFPSDWAKIAYVITLLSGKALSWATAVWKAQAPFCSSYTRFVEEFKRVFDHPLSGRQASKNLLTLRQKNGSATEYAIQFRTIAAGSGWNEESLMVCFLNGLSEAIKDDLAIREPARDLENLIDQAIRLDNRLRERNLNRPCVSALSASPTPAQMLPVPQNSPEPMQLALDGRPVAPGKITHLTSPLDLSTYQHQERICFHLIQSPEFPVILGYPWLLQHNPHLDWSTGTVLSWGSTCQTTCMGQSSPDPVLESQESLDLSQVPIQYHHLKAVFSKKKATSLPPHRPYDCAIELLPGTCPPRGRIFSLSPPERTAMDKYINESLAAGIIRPSTSPAGAGFFFVSMKDGGLRPCIDYRGLNKITLRNRYPLPLMATAFEILQEASIFTKLDLRNAYHLVRIRQGDEWKTAFNTPTGHYEYLVMPFGLTNAPAVFQALINDILRDMLDQFVFVYLDDILIFSSSLQEHVIHVSKVLRRLLDNHLYVKPEKCEFHVTQVQFLGFIIKPGQIKMDPQKVQAVVDWPSPSSVKEVQRFLGFANFYRKFIRNFSSVAAPLSALTKGNTAGFHWGTEAELAFNKLKCRFTSDPILILPNPEIPFTVEVDASDVGVGAVLSQRGADNKLHPCAFLSHRLTPTERNYHVGDRELLAVKLALEEWRHWLEGAKHPFQVLTDHKNLEYIQQAKRLHPRQARWSLFFNRFQFILSYRPGSKNLKPDALSRVYVNTPHEDAITPIIPSSKIVAPIRWELEGTVKQAQAREPDPGGGPTNCLFVPKTVRSQILQWGHCSRLTCHPGTSRTLEFLQRRFWWPTIKEDVTTFVKACPTCNQGKASHRSPQGLLHPLSIPHRPWSHLSMDFITGLPLSQGNTVIMVIVDRFSKAARFVPLPKLPTAKETADLIITHVFRVFGIPQDIVSDRGPQFSSRFWRAFCQSLGASVSLSSGFHPESNGQTERLNQDLETTLRCMAANNPSSWSSFVMWAEYAHNTLRSSATGMSPFECQFGYTPSLFPEEEVETAVPSAQQFVKRCRQTWKRARLKLLKTSQQYQHQANQRRRSAPTLRPGQRVWLSTKNIPLRTESRKLSQRFIGPFKISRKVNPVTYRLYLPKSLKINPTFHVSLLKPVLSSPFLAKGNPPSPRIIGGQPAYTVHRVLDVRQVRGSRQYLVDWEGYGPEERSWVPAKDILDPKLIQEFHARKPSHPGRNVR</sequence>
<dbReference type="SUPFAM" id="SSF54160">
    <property type="entry name" value="Chromo domain-like"/>
    <property type="match status" value="1"/>
</dbReference>
<dbReference type="SUPFAM" id="SSF56672">
    <property type="entry name" value="DNA/RNA polymerases"/>
    <property type="match status" value="1"/>
</dbReference>
<feature type="region of interest" description="Disordered" evidence="19">
    <location>
        <begin position="1"/>
        <end position="37"/>
    </location>
</feature>
<dbReference type="EMBL" id="JAUCMX010000690">
    <property type="protein sequence ID" value="KAK3505651.1"/>
    <property type="molecule type" value="Genomic_DNA"/>
</dbReference>
<dbReference type="EC" id="3.1.26.4" evidence="3"/>
<dbReference type="Pfam" id="PF17917">
    <property type="entry name" value="RT_RNaseH"/>
    <property type="match status" value="1"/>
</dbReference>
<keyword evidence="24" id="KW-1185">Reference proteome</keyword>
<dbReference type="InterPro" id="IPR023780">
    <property type="entry name" value="Chromo_domain"/>
</dbReference>
<dbReference type="InterPro" id="IPR001584">
    <property type="entry name" value="Integrase_cat-core"/>
</dbReference>